<feature type="region of interest" description="Disordered" evidence="9">
    <location>
        <begin position="36"/>
        <end position="59"/>
    </location>
</feature>
<dbReference type="PROSITE" id="PS51819">
    <property type="entry name" value="VOC"/>
    <property type="match status" value="2"/>
</dbReference>
<dbReference type="Pfam" id="PF22632">
    <property type="entry name" value="BphC_D1"/>
    <property type="match status" value="1"/>
</dbReference>
<evidence type="ECO:0000256" key="3">
    <source>
        <dbReference type="ARBA" id="ARBA00022723"/>
    </source>
</evidence>
<dbReference type="Gene3D" id="3.10.180.10">
    <property type="entry name" value="2,3-Dihydroxybiphenyl 1,2-Dioxygenase, domain 1"/>
    <property type="match status" value="2"/>
</dbReference>
<organism evidence="11 12">
    <name type="scientific">Erythrobacter aureus</name>
    <dbReference type="NCBI Taxonomy" id="2182384"/>
    <lineage>
        <taxon>Bacteria</taxon>
        <taxon>Pseudomonadati</taxon>
        <taxon>Pseudomonadota</taxon>
        <taxon>Alphaproteobacteria</taxon>
        <taxon>Sphingomonadales</taxon>
        <taxon>Erythrobacteraceae</taxon>
        <taxon>Erythrobacter/Porphyrobacter group</taxon>
        <taxon>Erythrobacter</taxon>
    </lineage>
</organism>
<dbReference type="CDD" id="cd07252">
    <property type="entry name" value="BphC1-RGP6_N_like"/>
    <property type="match status" value="1"/>
</dbReference>
<feature type="domain" description="VOC" evidence="10">
    <location>
        <begin position="165"/>
        <end position="283"/>
    </location>
</feature>
<comment type="similarity">
    <text evidence="2 8">Belongs to the extradiol ring-cleavage dioxygenase family.</text>
</comment>
<keyword evidence="4 8" id="KW-0058">Aromatic hydrocarbons catabolism</keyword>
<comment type="cofactor">
    <cofactor evidence="1 8">
        <name>Fe(2+)</name>
        <dbReference type="ChEBI" id="CHEBI:29033"/>
    </cofactor>
</comment>
<dbReference type="GO" id="GO:0046491">
    <property type="term" value="P:L-methylmalonyl-CoA metabolic process"/>
    <property type="evidence" value="ECO:0007669"/>
    <property type="project" value="TreeGrafter"/>
</dbReference>
<reference evidence="12" key="1">
    <citation type="submission" date="2018-07" db="EMBL/GenBank/DDBJ databases">
        <title>Genome sequence of Erythrobacter strain YH-07, an antagonistic bacterium isolated from Yellow Sea.</title>
        <authorList>
            <person name="Tang T."/>
            <person name="Liu Q."/>
            <person name="Sun X."/>
        </authorList>
    </citation>
    <scope>NUCLEOTIDE SEQUENCE [LARGE SCALE GENOMIC DNA]</scope>
    <source>
        <strain evidence="12">YH-07</strain>
    </source>
</reference>
<evidence type="ECO:0000259" key="10">
    <source>
        <dbReference type="PROSITE" id="PS51819"/>
    </source>
</evidence>
<dbReference type="PANTHER" id="PTHR43048:SF3">
    <property type="entry name" value="METHYLMALONYL-COA EPIMERASE, MITOCHONDRIAL"/>
    <property type="match status" value="1"/>
</dbReference>
<feature type="domain" description="VOC" evidence="10">
    <location>
        <begin position="5"/>
        <end position="143"/>
    </location>
</feature>
<dbReference type="Proteomes" id="UP000254508">
    <property type="component" value="Chromosome"/>
</dbReference>
<evidence type="ECO:0000256" key="4">
    <source>
        <dbReference type="ARBA" id="ARBA00022797"/>
    </source>
</evidence>
<dbReference type="GO" id="GO:0008198">
    <property type="term" value="F:ferrous iron binding"/>
    <property type="evidence" value="ECO:0007669"/>
    <property type="project" value="InterPro"/>
</dbReference>
<dbReference type="InterPro" id="IPR029068">
    <property type="entry name" value="Glyas_Bleomycin-R_OHBP_Dase"/>
</dbReference>
<evidence type="ECO:0000256" key="2">
    <source>
        <dbReference type="ARBA" id="ARBA00008784"/>
    </source>
</evidence>
<gene>
    <name evidence="11" type="ORF">DVR09_05400</name>
</gene>
<evidence type="ECO:0000256" key="5">
    <source>
        <dbReference type="ARBA" id="ARBA00022964"/>
    </source>
</evidence>
<dbReference type="RefSeq" id="WP_115416037.1">
    <property type="nucleotide sequence ID" value="NZ_CP031357.1"/>
</dbReference>
<dbReference type="GO" id="GO:0051213">
    <property type="term" value="F:dioxygenase activity"/>
    <property type="evidence" value="ECO:0007669"/>
    <property type="project" value="UniProtKB-KW"/>
</dbReference>
<evidence type="ECO:0000256" key="6">
    <source>
        <dbReference type="ARBA" id="ARBA00023002"/>
    </source>
</evidence>
<dbReference type="InterPro" id="IPR004360">
    <property type="entry name" value="Glyas_Fos-R_dOase_dom"/>
</dbReference>
<dbReference type="InterPro" id="IPR037523">
    <property type="entry name" value="VOC_core"/>
</dbReference>
<keyword evidence="5 8" id="KW-0223">Dioxygenase</keyword>
<dbReference type="Pfam" id="PF00903">
    <property type="entry name" value="Glyoxalase"/>
    <property type="match status" value="1"/>
</dbReference>
<dbReference type="PANTHER" id="PTHR43048">
    <property type="entry name" value="METHYLMALONYL-COA EPIMERASE"/>
    <property type="match status" value="1"/>
</dbReference>
<evidence type="ECO:0000256" key="9">
    <source>
        <dbReference type="SAM" id="MobiDB-lite"/>
    </source>
</evidence>
<evidence type="ECO:0000256" key="8">
    <source>
        <dbReference type="RuleBase" id="RU000683"/>
    </source>
</evidence>
<dbReference type="AlphaFoldDB" id="A0A345YD49"/>
<keyword evidence="12" id="KW-1185">Reference proteome</keyword>
<sequence length="327" mass="35544">MNIKSLGYVGIGTANPGAWRDFAVEVLGMMPARAVPGEGWGEPGQPRPDTGRPEGVAEDGSVYLKMDERQWRVAVHKSEEDGKLLYFGLELDGHLELAAAVAELRAEGIEVREGTPADALARAVTGIAYCADPSGNQLELYYGPTTDYNFASPVPDLKFVAGALGVGHFNLFVDDQEKCFDFYTRVLGFKLSDYIRFGPDAALQFLRCNARHHSIAMVDMGAGNVLQHMLVEMTDIDDVGKTLDRAKRYGLDVVSTLGRHRNDGMLSFYMRAPGGFDVEVGCGGKLLDESWSPNEFCEGDVWGHDGLVEAVVEASETARARMQAAAS</sequence>
<dbReference type="EMBL" id="CP031357">
    <property type="protein sequence ID" value="AXK41851.1"/>
    <property type="molecule type" value="Genomic_DNA"/>
</dbReference>
<keyword evidence="3" id="KW-0479">Metal-binding</keyword>
<dbReference type="KEGG" id="err:DVR09_05400"/>
<dbReference type="CDD" id="cd07237">
    <property type="entry name" value="BphC1-RGP6_C_like"/>
    <property type="match status" value="1"/>
</dbReference>
<accession>A0A345YD49</accession>
<keyword evidence="7 8" id="KW-0408">Iron</keyword>
<dbReference type="OrthoDB" id="9803142at2"/>
<evidence type="ECO:0000313" key="11">
    <source>
        <dbReference type="EMBL" id="AXK41851.1"/>
    </source>
</evidence>
<dbReference type="InterPro" id="IPR051785">
    <property type="entry name" value="MMCE/EMCE_epimerase"/>
</dbReference>
<dbReference type="PROSITE" id="PS00082">
    <property type="entry name" value="EXTRADIOL_DIOXYGENAS"/>
    <property type="match status" value="1"/>
</dbReference>
<protein>
    <submittedName>
        <fullName evidence="11">Glyoxalase</fullName>
    </submittedName>
</protein>
<proteinExistence type="inferred from homology"/>
<evidence type="ECO:0000256" key="7">
    <source>
        <dbReference type="ARBA" id="ARBA00023004"/>
    </source>
</evidence>
<name>A0A345YD49_9SPHN</name>
<keyword evidence="6 8" id="KW-0560">Oxidoreductase</keyword>
<dbReference type="SUPFAM" id="SSF54593">
    <property type="entry name" value="Glyoxalase/Bleomycin resistance protein/Dihydroxybiphenyl dioxygenase"/>
    <property type="match status" value="1"/>
</dbReference>
<dbReference type="GO" id="GO:0004493">
    <property type="term" value="F:methylmalonyl-CoA epimerase activity"/>
    <property type="evidence" value="ECO:0007669"/>
    <property type="project" value="TreeGrafter"/>
</dbReference>
<evidence type="ECO:0000256" key="1">
    <source>
        <dbReference type="ARBA" id="ARBA00001954"/>
    </source>
</evidence>
<dbReference type="InterPro" id="IPR000486">
    <property type="entry name" value="Xdiol_ring_cleave_dOase_1/2"/>
</dbReference>
<evidence type="ECO:0000313" key="12">
    <source>
        <dbReference type="Proteomes" id="UP000254508"/>
    </source>
</evidence>